<feature type="transmembrane region" description="Helical" evidence="2">
    <location>
        <begin position="222"/>
        <end position="240"/>
    </location>
</feature>
<dbReference type="EMBL" id="JAVXUP010000654">
    <property type="protein sequence ID" value="KAK3023472.1"/>
    <property type="molecule type" value="Genomic_DNA"/>
</dbReference>
<keyword evidence="2" id="KW-0812">Transmembrane</keyword>
<keyword evidence="2" id="KW-0472">Membrane</keyword>
<protein>
    <submittedName>
        <fullName evidence="3">Uncharacterized protein</fullName>
    </submittedName>
</protein>
<gene>
    <name evidence="3" type="ORF">RJ639_044852</name>
</gene>
<reference evidence="3" key="1">
    <citation type="submission" date="2022-12" db="EMBL/GenBank/DDBJ databases">
        <title>Draft genome assemblies for two species of Escallonia (Escalloniales).</title>
        <authorList>
            <person name="Chanderbali A."/>
            <person name="Dervinis C."/>
            <person name="Anghel I."/>
            <person name="Soltis D."/>
            <person name="Soltis P."/>
            <person name="Zapata F."/>
        </authorList>
    </citation>
    <scope>NUCLEOTIDE SEQUENCE</scope>
    <source>
        <strain evidence="3">UCBG64.0493</strain>
        <tissue evidence="3">Leaf</tissue>
    </source>
</reference>
<comment type="caution">
    <text evidence="3">The sequence shown here is derived from an EMBL/GenBank/DDBJ whole genome shotgun (WGS) entry which is preliminary data.</text>
</comment>
<name>A0AA88W9I8_9ASTE</name>
<sequence length="272" mass="30506">MSLWETELILMKDNKVNMHYVTCSNKAQTAFPSYSCFVQLTSLAGINVSLHEGQLGCKSARESYDWESGIGKEKKVWIGGYDKKSENSEQKTLRLDAKSTAGDSVVNSDVGDKGASTKESSIPGMRKQKYLYYASNYNLRPKMKPMMHPKAPAGHMLKSSLLSYLLPRLNIPLEDWISPEHGVFATRTQLTWAIYALFACLYFVSITRNAQPVGEHRLLVKLSFKIFMACIGVYLLYSMILTPFATTAPLGVVVLLQVSEQVNVQLGDLRRF</sequence>
<feature type="transmembrane region" description="Helical" evidence="2">
    <location>
        <begin position="192"/>
        <end position="210"/>
    </location>
</feature>
<accession>A0AA88W9I8</accession>
<organism evidence="3 4">
    <name type="scientific">Escallonia herrerae</name>
    <dbReference type="NCBI Taxonomy" id="1293975"/>
    <lineage>
        <taxon>Eukaryota</taxon>
        <taxon>Viridiplantae</taxon>
        <taxon>Streptophyta</taxon>
        <taxon>Embryophyta</taxon>
        <taxon>Tracheophyta</taxon>
        <taxon>Spermatophyta</taxon>
        <taxon>Magnoliopsida</taxon>
        <taxon>eudicotyledons</taxon>
        <taxon>Gunneridae</taxon>
        <taxon>Pentapetalae</taxon>
        <taxon>asterids</taxon>
        <taxon>campanulids</taxon>
        <taxon>Escalloniales</taxon>
        <taxon>Escalloniaceae</taxon>
        <taxon>Escallonia</taxon>
    </lineage>
</organism>
<keyword evidence="2" id="KW-1133">Transmembrane helix</keyword>
<evidence type="ECO:0000256" key="1">
    <source>
        <dbReference type="SAM" id="MobiDB-lite"/>
    </source>
</evidence>
<keyword evidence="4" id="KW-1185">Reference proteome</keyword>
<dbReference type="Proteomes" id="UP001188597">
    <property type="component" value="Unassembled WGS sequence"/>
</dbReference>
<dbReference type="AlphaFoldDB" id="A0AA88W9I8"/>
<evidence type="ECO:0000256" key="2">
    <source>
        <dbReference type="SAM" id="Phobius"/>
    </source>
</evidence>
<proteinExistence type="predicted"/>
<evidence type="ECO:0000313" key="4">
    <source>
        <dbReference type="Proteomes" id="UP001188597"/>
    </source>
</evidence>
<evidence type="ECO:0000313" key="3">
    <source>
        <dbReference type="EMBL" id="KAK3023472.1"/>
    </source>
</evidence>
<feature type="region of interest" description="Disordered" evidence="1">
    <location>
        <begin position="89"/>
        <end position="121"/>
    </location>
</feature>